<organism evidence="3 4">
    <name type="scientific">Thalassospira permensis NBRC 106175</name>
    <dbReference type="NCBI Taxonomy" id="1353532"/>
    <lineage>
        <taxon>Bacteria</taxon>
        <taxon>Pseudomonadati</taxon>
        <taxon>Pseudomonadota</taxon>
        <taxon>Alphaproteobacteria</taxon>
        <taxon>Rhodospirillales</taxon>
        <taxon>Thalassospiraceae</taxon>
        <taxon>Thalassospira</taxon>
    </lineage>
</organism>
<sequence length="171" mass="17268">MSNRLIESLAGAAVIAVAVGFAAYSYSRAGIESVDGYELSANFNRVDGLVVGNDVRISGVKVGSVTAQDLNPQTYMAVVRMTVRSDIELPTDSSAKIASDGLLGGKFVSLEPGGDIDMLAPGGEIEYTQGSVNLEELIGQVIYSSGGGAGGGSGGGANNEAGSTSSEESPQ</sequence>
<protein>
    <submittedName>
        <fullName evidence="3">ATPase AAA</fullName>
    </submittedName>
</protein>
<comment type="caution">
    <text evidence="3">The sequence shown here is derived from an EMBL/GenBank/DDBJ whole genome shotgun (WGS) entry which is preliminary data.</text>
</comment>
<evidence type="ECO:0000259" key="2">
    <source>
        <dbReference type="Pfam" id="PF02470"/>
    </source>
</evidence>
<dbReference type="InterPro" id="IPR030970">
    <property type="entry name" value="ABC_MlaD"/>
</dbReference>
<gene>
    <name evidence="3" type="ORF">SMB34_21250</name>
</gene>
<feature type="compositionally biased region" description="Low complexity" evidence="1">
    <location>
        <begin position="158"/>
        <end position="171"/>
    </location>
</feature>
<dbReference type="PANTHER" id="PTHR33371">
    <property type="entry name" value="INTERMEMBRANE PHOSPHOLIPID TRANSPORT SYSTEM BINDING PROTEIN MLAD-RELATED"/>
    <property type="match status" value="1"/>
</dbReference>
<dbReference type="Proteomes" id="UP000027463">
    <property type="component" value="Unassembled WGS sequence"/>
</dbReference>
<dbReference type="Pfam" id="PF02470">
    <property type="entry name" value="MlaD"/>
    <property type="match status" value="1"/>
</dbReference>
<evidence type="ECO:0000313" key="4">
    <source>
        <dbReference type="Proteomes" id="UP000027463"/>
    </source>
</evidence>
<evidence type="ECO:0000256" key="1">
    <source>
        <dbReference type="SAM" id="MobiDB-lite"/>
    </source>
</evidence>
<feature type="region of interest" description="Disordered" evidence="1">
    <location>
        <begin position="149"/>
        <end position="171"/>
    </location>
</feature>
<accession>A0ABR4TML8</accession>
<evidence type="ECO:0000313" key="3">
    <source>
        <dbReference type="EMBL" id="KEO53382.1"/>
    </source>
</evidence>
<reference evidence="3 4" key="1">
    <citation type="submission" date="2013-07" db="EMBL/GenBank/DDBJ databases">
        <title>Thalassospira permensis NBRC 106175 Genome Sequencing.</title>
        <authorList>
            <person name="Lai Q."/>
            <person name="Shao Z."/>
        </authorList>
    </citation>
    <scope>NUCLEOTIDE SEQUENCE [LARGE SCALE GENOMIC DNA]</scope>
    <source>
        <strain evidence="3 4">NBRC 106175</strain>
    </source>
</reference>
<dbReference type="NCBIfam" id="TIGR04430">
    <property type="entry name" value="OM_asym_MlaD"/>
    <property type="match status" value="1"/>
</dbReference>
<keyword evidence="4" id="KW-1185">Reference proteome</keyword>
<name>A0ABR4TML8_9PROT</name>
<dbReference type="RefSeq" id="WP_037991687.1">
    <property type="nucleotide sequence ID" value="NZ_AUNC01000038.1"/>
</dbReference>
<dbReference type="EMBL" id="AUNC01000038">
    <property type="protein sequence ID" value="KEO53382.1"/>
    <property type="molecule type" value="Genomic_DNA"/>
</dbReference>
<feature type="domain" description="Mce/MlaD" evidence="2">
    <location>
        <begin position="35"/>
        <end position="113"/>
    </location>
</feature>
<dbReference type="InterPro" id="IPR052336">
    <property type="entry name" value="MlaD_Phospholipid_Transporter"/>
</dbReference>
<dbReference type="InterPro" id="IPR003399">
    <property type="entry name" value="Mce/MlaD"/>
</dbReference>
<dbReference type="PANTHER" id="PTHR33371:SF4">
    <property type="entry name" value="INTERMEMBRANE PHOSPHOLIPID TRANSPORT SYSTEM BINDING PROTEIN MLAD"/>
    <property type="match status" value="1"/>
</dbReference>
<proteinExistence type="predicted"/>